<comment type="caution">
    <text evidence="1">The sequence shown here is derived from an EMBL/GenBank/DDBJ whole genome shotgun (WGS) entry which is preliminary data.</text>
</comment>
<organism evidence="1 2">
    <name type="scientific">Trametes cubensis</name>
    <dbReference type="NCBI Taxonomy" id="1111947"/>
    <lineage>
        <taxon>Eukaryota</taxon>
        <taxon>Fungi</taxon>
        <taxon>Dikarya</taxon>
        <taxon>Basidiomycota</taxon>
        <taxon>Agaricomycotina</taxon>
        <taxon>Agaricomycetes</taxon>
        <taxon>Polyporales</taxon>
        <taxon>Polyporaceae</taxon>
        <taxon>Trametes</taxon>
    </lineage>
</organism>
<evidence type="ECO:0000313" key="1">
    <source>
        <dbReference type="EMBL" id="KAJ8481905.1"/>
    </source>
</evidence>
<reference evidence="1" key="1">
    <citation type="submission" date="2022-11" db="EMBL/GenBank/DDBJ databases">
        <title>Genome Sequence of Cubamyces cubensis.</title>
        <authorList>
            <person name="Buettner E."/>
        </authorList>
    </citation>
    <scope>NUCLEOTIDE SEQUENCE</scope>
    <source>
        <strain evidence="1">MPL-01</strain>
    </source>
</reference>
<dbReference type="Proteomes" id="UP001215151">
    <property type="component" value="Unassembled WGS sequence"/>
</dbReference>
<dbReference type="EMBL" id="JAPEVG010000126">
    <property type="protein sequence ID" value="KAJ8481905.1"/>
    <property type="molecule type" value="Genomic_DNA"/>
</dbReference>
<evidence type="ECO:0000313" key="2">
    <source>
        <dbReference type="Proteomes" id="UP001215151"/>
    </source>
</evidence>
<gene>
    <name evidence="1" type="ORF">ONZ51_g5692</name>
</gene>
<accession>A0AAD7TTH0</accession>
<dbReference type="AlphaFoldDB" id="A0AAD7TTH0"/>
<proteinExistence type="predicted"/>
<sequence length="138" mass="15213">MRDGALYFFVLLIVNVIGLGLARRLELIEPVSTWIALVTTIFTTRFILDLHEVADTLAREDLTQASDSEPGSLLSMAFRTHPNGLPCDLSRTRGPLRSVYGVLTHVATVDDWDESQYGIEDHSVAAAAEHPQPNQLSP</sequence>
<keyword evidence="2" id="KW-1185">Reference proteome</keyword>
<protein>
    <submittedName>
        <fullName evidence="1">Uncharacterized protein</fullName>
    </submittedName>
</protein>
<name>A0AAD7TTH0_9APHY</name>